<sequence>MEDMFSSLPDEILCNIVSFLPNESALYTSLLSTRWRDLWNETLVRHGTVKDIADSVIDFLARFEELYPFKHPRRLQFHYVETEDSVLLASIATNNKLLLDFSNRKKKSEEDTEGPYEMNLKLNNVQNPQSFPSPTTFLIKTLYLKSVCSLTSEVVSSIVSSLQHLENLKITGCDRLESLCIFDGETKLVRLTILDCLQLKCLQLGTCRLKLFRYRGLLPRILPENFFNLADAMLDFRLGHICYDFKTEDFDTTLLTIKNSEVLTLCEWNYRALIWPSISPQIESFIFYKLKELWWIVKDGQSNDSLVSFLKLCPALEKLYVTVDPESFFTSNLASSLKEATKYKKLKHLKLIKFMGFTRKEDEISLAKYLVQLVKAKPPRIEASDASCLQFLGGVLREHNERCELEKELDFCPKHPHMGL</sequence>
<dbReference type="PROSITE" id="PS50181">
    <property type="entry name" value="FBOX"/>
    <property type="match status" value="1"/>
</dbReference>
<comment type="caution">
    <text evidence="2">The sequence shown here is derived from an EMBL/GenBank/DDBJ whole genome shotgun (WGS) entry which is preliminary data.</text>
</comment>
<dbReference type="InterPro" id="IPR001810">
    <property type="entry name" value="F-box_dom"/>
</dbReference>
<name>A0AAE1MXZ8_9FABA</name>
<dbReference type="Pfam" id="PF23622">
    <property type="entry name" value="LRR_At1g61320_AtMIF1"/>
    <property type="match status" value="1"/>
</dbReference>
<gene>
    <name evidence="2" type="ORF">QN277_011233</name>
</gene>
<dbReference type="Pfam" id="PF00646">
    <property type="entry name" value="F-box"/>
    <property type="match status" value="1"/>
</dbReference>
<dbReference type="EMBL" id="JAWXYG010000002">
    <property type="protein sequence ID" value="KAK4279450.1"/>
    <property type="molecule type" value="Genomic_DNA"/>
</dbReference>
<dbReference type="PANTHER" id="PTHR34223:SF83">
    <property type="entry name" value="F-BOX DOMAIN-CONTAINING PROTEIN"/>
    <property type="match status" value="1"/>
</dbReference>
<dbReference type="SMART" id="SM00256">
    <property type="entry name" value="FBOX"/>
    <property type="match status" value="1"/>
</dbReference>
<feature type="domain" description="F-box" evidence="1">
    <location>
        <begin position="2"/>
        <end position="52"/>
    </location>
</feature>
<accession>A0AAE1MXZ8</accession>
<dbReference type="InterPro" id="IPR032675">
    <property type="entry name" value="LRR_dom_sf"/>
</dbReference>
<evidence type="ECO:0000313" key="3">
    <source>
        <dbReference type="Proteomes" id="UP001293593"/>
    </source>
</evidence>
<dbReference type="InterPro" id="IPR053197">
    <property type="entry name" value="F-box_SCFL_complex_component"/>
</dbReference>
<organism evidence="2 3">
    <name type="scientific">Acacia crassicarpa</name>
    <name type="common">northern wattle</name>
    <dbReference type="NCBI Taxonomy" id="499986"/>
    <lineage>
        <taxon>Eukaryota</taxon>
        <taxon>Viridiplantae</taxon>
        <taxon>Streptophyta</taxon>
        <taxon>Embryophyta</taxon>
        <taxon>Tracheophyta</taxon>
        <taxon>Spermatophyta</taxon>
        <taxon>Magnoliopsida</taxon>
        <taxon>eudicotyledons</taxon>
        <taxon>Gunneridae</taxon>
        <taxon>Pentapetalae</taxon>
        <taxon>rosids</taxon>
        <taxon>fabids</taxon>
        <taxon>Fabales</taxon>
        <taxon>Fabaceae</taxon>
        <taxon>Caesalpinioideae</taxon>
        <taxon>mimosoid clade</taxon>
        <taxon>Acacieae</taxon>
        <taxon>Acacia</taxon>
    </lineage>
</organism>
<evidence type="ECO:0000313" key="2">
    <source>
        <dbReference type="EMBL" id="KAK4279450.1"/>
    </source>
</evidence>
<keyword evidence="3" id="KW-1185">Reference proteome</keyword>
<dbReference type="Proteomes" id="UP001293593">
    <property type="component" value="Unassembled WGS sequence"/>
</dbReference>
<dbReference type="Gene3D" id="3.80.10.10">
    <property type="entry name" value="Ribonuclease Inhibitor"/>
    <property type="match status" value="1"/>
</dbReference>
<dbReference type="Gene3D" id="1.20.1280.50">
    <property type="match status" value="1"/>
</dbReference>
<protein>
    <recommendedName>
        <fullName evidence="1">F-box domain-containing protein</fullName>
    </recommendedName>
</protein>
<evidence type="ECO:0000259" key="1">
    <source>
        <dbReference type="PROSITE" id="PS50181"/>
    </source>
</evidence>
<dbReference type="InterPro" id="IPR055357">
    <property type="entry name" value="LRR_At1g61320_AtMIF1"/>
</dbReference>
<proteinExistence type="predicted"/>
<reference evidence="2" key="1">
    <citation type="submission" date="2023-10" db="EMBL/GenBank/DDBJ databases">
        <title>Chromosome-level genome of the transformable northern wattle, Acacia crassicarpa.</title>
        <authorList>
            <person name="Massaro I."/>
            <person name="Sinha N.R."/>
            <person name="Poethig S."/>
            <person name="Leichty A.R."/>
        </authorList>
    </citation>
    <scope>NUCLEOTIDE SEQUENCE</scope>
    <source>
        <strain evidence="2">Acra3RX</strain>
        <tissue evidence="2">Leaf</tissue>
    </source>
</reference>
<dbReference type="InterPro" id="IPR053781">
    <property type="entry name" value="F-box_AtFBL13-like"/>
</dbReference>
<dbReference type="CDD" id="cd22160">
    <property type="entry name" value="F-box_AtFBL13-like"/>
    <property type="match status" value="1"/>
</dbReference>
<dbReference type="AlphaFoldDB" id="A0AAE1MXZ8"/>
<dbReference type="InterPro" id="IPR036047">
    <property type="entry name" value="F-box-like_dom_sf"/>
</dbReference>
<dbReference type="SUPFAM" id="SSF81383">
    <property type="entry name" value="F-box domain"/>
    <property type="match status" value="1"/>
</dbReference>
<dbReference type="PANTHER" id="PTHR34223">
    <property type="entry name" value="OS11G0201299 PROTEIN"/>
    <property type="match status" value="1"/>
</dbReference>